<evidence type="ECO:0000313" key="2">
    <source>
        <dbReference type="EMBL" id="PIK59410.1"/>
    </source>
</evidence>
<dbReference type="Gene3D" id="1.20.1280.50">
    <property type="match status" value="1"/>
</dbReference>
<feature type="non-terminal residue" evidence="2">
    <location>
        <position position="1"/>
    </location>
</feature>
<gene>
    <name evidence="2" type="ORF">BSL78_03623</name>
</gene>
<accession>A0A2G8LGW7</accession>
<keyword evidence="3" id="KW-1185">Reference proteome</keyword>
<reference evidence="2 3" key="1">
    <citation type="journal article" date="2017" name="PLoS Biol.">
        <title>The sea cucumber genome provides insights into morphological evolution and visceral regeneration.</title>
        <authorList>
            <person name="Zhang X."/>
            <person name="Sun L."/>
            <person name="Yuan J."/>
            <person name="Sun Y."/>
            <person name="Gao Y."/>
            <person name="Zhang L."/>
            <person name="Li S."/>
            <person name="Dai H."/>
            <person name="Hamel J.F."/>
            <person name="Liu C."/>
            <person name="Yu Y."/>
            <person name="Liu S."/>
            <person name="Lin W."/>
            <person name="Guo K."/>
            <person name="Jin S."/>
            <person name="Xu P."/>
            <person name="Storey K.B."/>
            <person name="Huan P."/>
            <person name="Zhang T."/>
            <person name="Zhou Y."/>
            <person name="Zhang J."/>
            <person name="Lin C."/>
            <person name="Li X."/>
            <person name="Xing L."/>
            <person name="Huo D."/>
            <person name="Sun M."/>
            <person name="Wang L."/>
            <person name="Mercier A."/>
            <person name="Li F."/>
            <person name="Yang H."/>
            <person name="Xiang J."/>
        </authorList>
    </citation>
    <scope>NUCLEOTIDE SEQUENCE [LARGE SCALE GENOMIC DNA]</scope>
    <source>
        <strain evidence="2">Shaxun</strain>
        <tissue evidence="2">Muscle</tissue>
    </source>
</reference>
<evidence type="ECO:0000313" key="3">
    <source>
        <dbReference type="Proteomes" id="UP000230750"/>
    </source>
</evidence>
<dbReference type="InterPro" id="IPR036047">
    <property type="entry name" value="F-box-like_dom_sf"/>
</dbReference>
<dbReference type="AlphaFoldDB" id="A0A2G8LGW7"/>
<dbReference type="Proteomes" id="UP000230750">
    <property type="component" value="Unassembled WGS sequence"/>
</dbReference>
<dbReference type="OrthoDB" id="509497at2759"/>
<feature type="domain" description="F-box" evidence="1">
    <location>
        <begin position="31"/>
        <end position="60"/>
    </location>
</feature>
<organism evidence="2 3">
    <name type="scientific">Stichopus japonicus</name>
    <name type="common">Sea cucumber</name>
    <dbReference type="NCBI Taxonomy" id="307972"/>
    <lineage>
        <taxon>Eukaryota</taxon>
        <taxon>Metazoa</taxon>
        <taxon>Echinodermata</taxon>
        <taxon>Eleutherozoa</taxon>
        <taxon>Echinozoa</taxon>
        <taxon>Holothuroidea</taxon>
        <taxon>Aspidochirotacea</taxon>
        <taxon>Aspidochirotida</taxon>
        <taxon>Stichopodidae</taxon>
        <taxon>Apostichopus</taxon>
    </lineage>
</organism>
<dbReference type="SUPFAM" id="SSF81383">
    <property type="entry name" value="F-box domain"/>
    <property type="match status" value="1"/>
</dbReference>
<dbReference type="Pfam" id="PF12937">
    <property type="entry name" value="F-box-like"/>
    <property type="match status" value="1"/>
</dbReference>
<sequence>WLWIKLKMDVENELSQGGMEMAAFIMTESHEFITNLLSYLPAKCLCSCARVCKSWHKISQRLIKNRHEMSWSCVNGLEDNTCMLPSGDSQAHPMATFEVDLNECLKASHTVHSFILYVTWVPPTFNITFNIAPSVT</sequence>
<dbReference type="EMBL" id="MRZV01000083">
    <property type="protein sequence ID" value="PIK59410.1"/>
    <property type="molecule type" value="Genomic_DNA"/>
</dbReference>
<dbReference type="InterPro" id="IPR001810">
    <property type="entry name" value="F-box_dom"/>
</dbReference>
<name>A0A2G8LGW7_STIJA</name>
<proteinExistence type="predicted"/>
<protein>
    <submittedName>
        <fullName evidence="2">Putative F-box only protein 22</fullName>
    </submittedName>
</protein>
<comment type="caution">
    <text evidence="2">The sequence shown here is derived from an EMBL/GenBank/DDBJ whole genome shotgun (WGS) entry which is preliminary data.</text>
</comment>
<evidence type="ECO:0000259" key="1">
    <source>
        <dbReference type="Pfam" id="PF12937"/>
    </source>
</evidence>